<dbReference type="EMBL" id="AQPW01000058">
    <property type="protein sequence ID" value="EON30432.1"/>
    <property type="molecule type" value="Genomic_DNA"/>
</dbReference>
<dbReference type="Proteomes" id="UP000013569">
    <property type="component" value="Unassembled WGS sequence"/>
</dbReference>
<reference evidence="1 2" key="1">
    <citation type="journal article" date="2013" name="Genome Announc.">
        <title>Draft Genome Sequence of a Benzothiophene-Desulfurizing Bacterium, Gordona terrae Strain C-6.</title>
        <authorList>
            <person name="Wang W."/>
            <person name="Ma T."/>
            <person name="Ren Y."/>
            <person name="Li G."/>
        </authorList>
    </citation>
    <scope>NUCLEOTIDE SEQUENCE [LARGE SCALE GENOMIC DNA]</scope>
    <source>
        <strain evidence="1 2">C-6</strain>
    </source>
</reference>
<accession>R7Y367</accession>
<dbReference type="Gene3D" id="1.20.120.450">
    <property type="entry name" value="dinb family like domain"/>
    <property type="match status" value="1"/>
</dbReference>
<dbReference type="SUPFAM" id="SSF109854">
    <property type="entry name" value="DinB/YfiT-like putative metalloenzymes"/>
    <property type="match status" value="1"/>
</dbReference>
<dbReference type="Pfam" id="PF04978">
    <property type="entry name" value="MST"/>
    <property type="match status" value="1"/>
</dbReference>
<evidence type="ECO:0000313" key="1">
    <source>
        <dbReference type="EMBL" id="EON30432.1"/>
    </source>
</evidence>
<protein>
    <recommendedName>
        <fullName evidence="3">DinB family protein</fullName>
    </recommendedName>
</protein>
<dbReference type="PATRIC" id="fig|1316928.3.peg.4594"/>
<name>R7Y367_9ACTN</name>
<evidence type="ECO:0008006" key="3">
    <source>
        <dbReference type="Google" id="ProtNLM"/>
    </source>
</evidence>
<comment type="caution">
    <text evidence="1">The sequence shown here is derived from an EMBL/GenBank/DDBJ whole genome shotgun (WGS) entry which is preliminary data.</text>
</comment>
<dbReference type="InterPro" id="IPR007061">
    <property type="entry name" value="MST-like"/>
</dbReference>
<dbReference type="OrthoDB" id="4548523at2"/>
<organism evidence="1 2">
    <name type="scientific">Gordonia terrae C-6</name>
    <dbReference type="NCBI Taxonomy" id="1316928"/>
    <lineage>
        <taxon>Bacteria</taxon>
        <taxon>Bacillati</taxon>
        <taxon>Actinomycetota</taxon>
        <taxon>Actinomycetes</taxon>
        <taxon>Mycobacteriales</taxon>
        <taxon>Gordoniaceae</taxon>
        <taxon>Gordonia</taxon>
    </lineage>
</organism>
<sequence>MSTYTPAELSVEVTGEKKELLTVLQDQRNMLKITARNLSDDDARKQSTVSTLTIGALIKHLAHGEENAARVITERDENAEFDMSQAMTEYEMGDDETLAGWLDAYDRAAAELDRVIAGAASLDELIPQPTAPWAPEREWVSIRTMIAHLLRETAHHSGHADIIREALDGQTTMGAVSEGQDWADAEWAQ</sequence>
<dbReference type="AlphaFoldDB" id="R7Y367"/>
<gene>
    <name evidence="1" type="ORF">GTC6_22707</name>
</gene>
<proteinExistence type="predicted"/>
<dbReference type="InterPro" id="IPR034660">
    <property type="entry name" value="DinB/YfiT-like"/>
</dbReference>
<evidence type="ECO:0000313" key="2">
    <source>
        <dbReference type="Proteomes" id="UP000013569"/>
    </source>
</evidence>
<dbReference type="RefSeq" id="WP_010844888.1">
    <property type="nucleotide sequence ID" value="NZ_AQPW01000058.1"/>
</dbReference>